<dbReference type="EMBL" id="LAZR01007130">
    <property type="protein sequence ID" value="KKM87248.1"/>
    <property type="molecule type" value="Genomic_DNA"/>
</dbReference>
<organism evidence="1">
    <name type="scientific">marine sediment metagenome</name>
    <dbReference type="NCBI Taxonomy" id="412755"/>
    <lineage>
        <taxon>unclassified sequences</taxon>
        <taxon>metagenomes</taxon>
        <taxon>ecological metagenomes</taxon>
    </lineage>
</organism>
<evidence type="ECO:0000313" key="1">
    <source>
        <dbReference type="EMBL" id="KKM87248.1"/>
    </source>
</evidence>
<sequence>MSKIPKKVKVGACIGEEDKVKLDILKEKSYIKSISEGVRRAVNSFLKEPEVVAKLHEDINQMRIPDYAEE</sequence>
<gene>
    <name evidence="1" type="ORF">LCGC14_1270910</name>
</gene>
<dbReference type="AlphaFoldDB" id="A0A0F9KZW8"/>
<accession>A0A0F9KZW8</accession>
<protein>
    <recommendedName>
        <fullName evidence="2">Ribbon-helix-helix protein CopG domain-containing protein</fullName>
    </recommendedName>
</protein>
<proteinExistence type="predicted"/>
<reference evidence="1" key="1">
    <citation type="journal article" date="2015" name="Nature">
        <title>Complex archaea that bridge the gap between prokaryotes and eukaryotes.</title>
        <authorList>
            <person name="Spang A."/>
            <person name="Saw J.H."/>
            <person name="Jorgensen S.L."/>
            <person name="Zaremba-Niedzwiedzka K."/>
            <person name="Martijn J."/>
            <person name="Lind A.E."/>
            <person name="van Eijk R."/>
            <person name="Schleper C."/>
            <person name="Guy L."/>
            <person name="Ettema T.J."/>
        </authorList>
    </citation>
    <scope>NUCLEOTIDE SEQUENCE</scope>
</reference>
<name>A0A0F9KZW8_9ZZZZ</name>
<comment type="caution">
    <text evidence="1">The sequence shown here is derived from an EMBL/GenBank/DDBJ whole genome shotgun (WGS) entry which is preliminary data.</text>
</comment>
<evidence type="ECO:0008006" key="2">
    <source>
        <dbReference type="Google" id="ProtNLM"/>
    </source>
</evidence>